<evidence type="ECO:0000256" key="2">
    <source>
        <dbReference type="ARBA" id="ARBA00022898"/>
    </source>
</evidence>
<name>A0ABY8C2C4_9MICO</name>
<dbReference type="PRINTS" id="PR00992">
    <property type="entry name" value="ALARACEMASE"/>
</dbReference>
<sequence>MSAWLDVDLDVFAANLARIRATVAPAAHMLVVKDDAYGHGLGPIVRRAAAEGVDWFGTFDVPTALAVREAGGVGCRILAWTVYDHSDIDRALDAHIDLGVGDVFVLDAVAVRARKRGQRARVHLKIDTGLHRNGIRPEDWTDALARVQAAAAHLELVGVWSHIAEASDDDDDAARTVFIAAADEAQAAIGSRPLRHLAASAASFARDTFRFDLVRIGAFAYGIRPEGGPSDAELGIRPVATLRASVTEARADGVVVDVGALDGLDSRLSGRLRVGTPAGERLLLSVAATTAIVDGWEGAQAGDDVALLGGEAPSTATDAAELLGTIGEQVVLRISPHVPRRYR</sequence>
<dbReference type="RefSeq" id="WP_275279810.1">
    <property type="nucleotide sequence ID" value="NZ_CP119108.1"/>
</dbReference>
<keyword evidence="6" id="KW-1185">Reference proteome</keyword>
<dbReference type="InterPro" id="IPR029066">
    <property type="entry name" value="PLP-binding_barrel"/>
</dbReference>
<comment type="cofactor">
    <cofactor evidence="1">
        <name>pyridoxal 5'-phosphate</name>
        <dbReference type="ChEBI" id="CHEBI:597326"/>
    </cofactor>
</comment>
<dbReference type="PROSITE" id="PS00395">
    <property type="entry name" value="ALANINE_RACEMASE"/>
    <property type="match status" value="1"/>
</dbReference>
<dbReference type="Gene3D" id="3.20.20.10">
    <property type="entry name" value="Alanine racemase"/>
    <property type="match status" value="1"/>
</dbReference>
<proteinExistence type="predicted"/>
<evidence type="ECO:0000313" key="6">
    <source>
        <dbReference type="Proteomes" id="UP001214553"/>
    </source>
</evidence>
<evidence type="ECO:0000313" key="5">
    <source>
        <dbReference type="EMBL" id="WEG10445.1"/>
    </source>
</evidence>
<keyword evidence="3 5" id="KW-0413">Isomerase</keyword>
<evidence type="ECO:0000259" key="4">
    <source>
        <dbReference type="SMART" id="SM01005"/>
    </source>
</evidence>
<dbReference type="InterPro" id="IPR001608">
    <property type="entry name" value="Ala_racemase_N"/>
</dbReference>
<dbReference type="InterPro" id="IPR011079">
    <property type="entry name" value="Ala_racemase_C"/>
</dbReference>
<reference evidence="5 6" key="1">
    <citation type="submission" date="2023-03" db="EMBL/GenBank/DDBJ databases">
        <title>Genome sequence of Microbacterium sp. KACC 23027.</title>
        <authorList>
            <person name="Kim S."/>
            <person name="Heo J."/>
            <person name="Kwon S.-W."/>
        </authorList>
    </citation>
    <scope>NUCLEOTIDE SEQUENCE [LARGE SCALE GENOMIC DNA]</scope>
    <source>
        <strain evidence="5 6">KACC 23027</strain>
    </source>
</reference>
<dbReference type="PANTHER" id="PTHR30511:SF0">
    <property type="entry name" value="ALANINE RACEMASE, CATABOLIC-RELATED"/>
    <property type="match status" value="1"/>
</dbReference>
<dbReference type="Proteomes" id="UP001214553">
    <property type="component" value="Chromosome"/>
</dbReference>
<dbReference type="SUPFAM" id="SSF51419">
    <property type="entry name" value="PLP-binding barrel"/>
    <property type="match status" value="1"/>
</dbReference>
<dbReference type="EC" id="5.1.1.1" evidence="5"/>
<accession>A0ABY8C2C4</accession>
<protein>
    <submittedName>
        <fullName evidence="5">Alanine racemase</fullName>
        <ecNumber evidence="5">5.1.1.1</ecNumber>
    </submittedName>
</protein>
<dbReference type="SUPFAM" id="SSF50621">
    <property type="entry name" value="Alanine racemase C-terminal domain-like"/>
    <property type="match status" value="1"/>
</dbReference>
<dbReference type="Pfam" id="PF01168">
    <property type="entry name" value="Ala_racemase_N"/>
    <property type="match status" value="1"/>
</dbReference>
<evidence type="ECO:0000256" key="3">
    <source>
        <dbReference type="ARBA" id="ARBA00023235"/>
    </source>
</evidence>
<feature type="domain" description="Alanine racemase C-terminal" evidence="4">
    <location>
        <begin position="239"/>
        <end position="343"/>
    </location>
</feature>
<dbReference type="Gene3D" id="2.40.37.10">
    <property type="entry name" value="Lyase, Ornithine Decarboxylase, Chain A, domain 1"/>
    <property type="match status" value="1"/>
</dbReference>
<keyword evidence="2" id="KW-0663">Pyridoxal phosphate</keyword>
<evidence type="ECO:0000256" key="1">
    <source>
        <dbReference type="ARBA" id="ARBA00001933"/>
    </source>
</evidence>
<dbReference type="InterPro" id="IPR009006">
    <property type="entry name" value="Ala_racemase/Decarboxylase_C"/>
</dbReference>
<dbReference type="SMART" id="SM01005">
    <property type="entry name" value="Ala_racemase_C"/>
    <property type="match status" value="1"/>
</dbReference>
<dbReference type="InterPro" id="IPR020622">
    <property type="entry name" value="Ala_racemase_pyridoxalP-BS"/>
</dbReference>
<organism evidence="5 6">
    <name type="scientific">Microbacterium horticulturae</name>
    <dbReference type="NCBI Taxonomy" id="3028316"/>
    <lineage>
        <taxon>Bacteria</taxon>
        <taxon>Bacillati</taxon>
        <taxon>Actinomycetota</taxon>
        <taxon>Actinomycetes</taxon>
        <taxon>Micrococcales</taxon>
        <taxon>Microbacteriaceae</taxon>
        <taxon>Microbacterium</taxon>
    </lineage>
</organism>
<dbReference type="EMBL" id="CP119108">
    <property type="protein sequence ID" value="WEG10445.1"/>
    <property type="molecule type" value="Genomic_DNA"/>
</dbReference>
<dbReference type="InterPro" id="IPR000821">
    <property type="entry name" value="Ala_racemase"/>
</dbReference>
<gene>
    <name evidence="5" type="ORF">PU630_07855</name>
</gene>
<dbReference type="PANTHER" id="PTHR30511">
    <property type="entry name" value="ALANINE RACEMASE"/>
    <property type="match status" value="1"/>
</dbReference>
<dbReference type="GO" id="GO:0008784">
    <property type="term" value="F:alanine racemase activity"/>
    <property type="evidence" value="ECO:0007669"/>
    <property type="project" value="UniProtKB-EC"/>
</dbReference>